<evidence type="ECO:0000256" key="4">
    <source>
        <dbReference type="ARBA" id="ARBA00023136"/>
    </source>
</evidence>
<feature type="transmembrane region" description="Helical" evidence="5">
    <location>
        <begin position="21"/>
        <end position="40"/>
    </location>
</feature>
<dbReference type="AlphaFoldDB" id="A0AA39NJE2"/>
<reference evidence="7" key="1">
    <citation type="submission" date="2023-06" db="EMBL/GenBank/DDBJ databases">
        <authorList>
            <consortium name="Lawrence Berkeley National Laboratory"/>
            <person name="Ahrendt S."/>
            <person name="Sahu N."/>
            <person name="Indic B."/>
            <person name="Wong-Bajracharya J."/>
            <person name="Merenyi Z."/>
            <person name="Ke H.-M."/>
            <person name="Monk M."/>
            <person name="Kocsube S."/>
            <person name="Drula E."/>
            <person name="Lipzen A."/>
            <person name="Balint B."/>
            <person name="Henrissat B."/>
            <person name="Andreopoulos B."/>
            <person name="Martin F.M."/>
            <person name="Harder C.B."/>
            <person name="Rigling D."/>
            <person name="Ford K.L."/>
            <person name="Foster G.D."/>
            <person name="Pangilinan J."/>
            <person name="Papanicolaou A."/>
            <person name="Barry K."/>
            <person name="LaButti K."/>
            <person name="Viragh M."/>
            <person name="Koriabine M."/>
            <person name="Yan M."/>
            <person name="Riley R."/>
            <person name="Champramary S."/>
            <person name="Plett K.L."/>
            <person name="Tsai I.J."/>
            <person name="Slot J."/>
            <person name="Sipos G."/>
            <person name="Plett J."/>
            <person name="Nagy L.G."/>
            <person name="Grigoriev I.V."/>
        </authorList>
    </citation>
    <scope>NUCLEOTIDE SEQUENCE</scope>
    <source>
        <strain evidence="7">CCBAS 213</strain>
    </source>
</reference>
<dbReference type="Pfam" id="PF13813">
    <property type="entry name" value="MBOAT_2"/>
    <property type="match status" value="1"/>
</dbReference>
<proteinExistence type="predicted"/>
<feature type="transmembrane region" description="Helical" evidence="5">
    <location>
        <begin position="46"/>
        <end position="67"/>
    </location>
</feature>
<dbReference type="GO" id="GO:0016740">
    <property type="term" value="F:transferase activity"/>
    <property type="evidence" value="ECO:0007669"/>
    <property type="project" value="UniProtKB-KW"/>
</dbReference>
<comment type="caution">
    <text evidence="7">The sequence shown here is derived from an EMBL/GenBank/DDBJ whole genome shotgun (WGS) entry which is preliminary data.</text>
</comment>
<dbReference type="GeneID" id="85364104"/>
<feature type="transmembrane region" description="Helical" evidence="5">
    <location>
        <begin position="159"/>
        <end position="177"/>
    </location>
</feature>
<feature type="transmembrane region" description="Helical" evidence="5">
    <location>
        <begin position="317"/>
        <end position="334"/>
    </location>
</feature>
<gene>
    <name evidence="7" type="ORF">EV420DRAFT_1758656</name>
</gene>
<keyword evidence="8" id="KW-1185">Reference proteome</keyword>
<evidence type="ECO:0000313" key="7">
    <source>
        <dbReference type="EMBL" id="KAK0466716.1"/>
    </source>
</evidence>
<protein>
    <submittedName>
        <fullName evidence="7">Membrane bound O-acyl transferase family-domain-containing protein</fullName>
    </submittedName>
</protein>
<keyword evidence="4 5" id="KW-0472">Membrane</keyword>
<keyword evidence="2 5" id="KW-0812">Transmembrane</keyword>
<accession>A0AA39NJE2</accession>
<keyword evidence="3 5" id="KW-1133">Transmembrane helix</keyword>
<evidence type="ECO:0000256" key="5">
    <source>
        <dbReference type="SAM" id="Phobius"/>
    </source>
</evidence>
<organism evidence="7 8">
    <name type="scientific">Armillaria tabescens</name>
    <name type="common">Ringless honey mushroom</name>
    <name type="synonym">Agaricus tabescens</name>
    <dbReference type="NCBI Taxonomy" id="1929756"/>
    <lineage>
        <taxon>Eukaryota</taxon>
        <taxon>Fungi</taxon>
        <taxon>Dikarya</taxon>
        <taxon>Basidiomycota</taxon>
        <taxon>Agaricomycotina</taxon>
        <taxon>Agaricomycetes</taxon>
        <taxon>Agaricomycetidae</taxon>
        <taxon>Agaricales</taxon>
        <taxon>Marasmiineae</taxon>
        <taxon>Physalacriaceae</taxon>
        <taxon>Desarmillaria</taxon>
    </lineage>
</organism>
<evidence type="ECO:0000256" key="2">
    <source>
        <dbReference type="ARBA" id="ARBA00022692"/>
    </source>
</evidence>
<evidence type="ECO:0000313" key="8">
    <source>
        <dbReference type="Proteomes" id="UP001175211"/>
    </source>
</evidence>
<feature type="domain" description="Wax synthase" evidence="6">
    <location>
        <begin position="202"/>
        <end position="287"/>
    </location>
</feature>
<dbReference type="RefSeq" id="XP_060337308.1">
    <property type="nucleotide sequence ID" value="XM_060480556.1"/>
</dbReference>
<feature type="transmembrane region" description="Helical" evidence="5">
    <location>
        <begin position="256"/>
        <end position="279"/>
    </location>
</feature>
<evidence type="ECO:0000259" key="6">
    <source>
        <dbReference type="Pfam" id="PF13813"/>
    </source>
</evidence>
<name>A0AA39NJE2_ARMTA</name>
<dbReference type="EMBL" id="JAUEPS010000003">
    <property type="protein sequence ID" value="KAK0466716.1"/>
    <property type="molecule type" value="Genomic_DNA"/>
</dbReference>
<evidence type="ECO:0000256" key="1">
    <source>
        <dbReference type="ARBA" id="ARBA00004141"/>
    </source>
</evidence>
<dbReference type="GO" id="GO:0016020">
    <property type="term" value="C:membrane"/>
    <property type="evidence" value="ECO:0007669"/>
    <property type="project" value="UniProtKB-SubCell"/>
</dbReference>
<feature type="transmembrane region" description="Helical" evidence="5">
    <location>
        <begin position="128"/>
        <end position="147"/>
    </location>
</feature>
<dbReference type="InterPro" id="IPR032805">
    <property type="entry name" value="Wax_synthase_dom"/>
</dbReference>
<sequence>MDTRPSLQSASYWSYHISRHHLSFGIFSYLTFSSLAYTAGNPTHDYFIGFVSSSQFLLAFWLVWIIVPLDDVRHERDTVHPREMPLLKRLHWAFCLDHNVRAIGWSHQVVYGPPRPQEMRWTFVRSRLIFATWNFFLVDTANTYIITVAETTLSPASSLAMYSLHCSTIVAWVYVTYGISNVQYSVLAAFSVAFDTSIPGDWHNVFGELADAYTLRCFWGRFWHQNLRRLFAAFGIFIARKLAFNRGTKASSYTQLYVAFFLSGFIHSVADGMVGWHWAGTSMPFFLMQAVAITAEDVTIALCNRIGFRKRSFTTQLLGYAWVFAWGVYSFSMYRDLAIRAGWGWATKWAFSPTDIFYKLVVQVG</sequence>
<dbReference type="Proteomes" id="UP001175211">
    <property type="component" value="Unassembled WGS sequence"/>
</dbReference>
<evidence type="ECO:0000256" key="3">
    <source>
        <dbReference type="ARBA" id="ARBA00022989"/>
    </source>
</evidence>
<keyword evidence="7" id="KW-0808">Transferase</keyword>
<comment type="subcellular location">
    <subcellularLocation>
        <location evidence="1">Membrane</location>
        <topology evidence="1">Multi-pass membrane protein</topology>
    </subcellularLocation>
</comment>